<dbReference type="SUPFAM" id="SSF48452">
    <property type="entry name" value="TPR-like"/>
    <property type="match status" value="1"/>
</dbReference>
<comment type="caution">
    <text evidence="4">The sequence shown here is derived from an EMBL/GenBank/DDBJ whole genome shotgun (WGS) entry which is preliminary data.</text>
</comment>
<keyword evidence="5" id="KW-1185">Reference proteome</keyword>
<comment type="similarity">
    <text evidence="1">Belongs to the TonB-dependent receptor family.</text>
</comment>
<dbReference type="Pfam" id="PF13715">
    <property type="entry name" value="CarbopepD_reg_2"/>
    <property type="match status" value="1"/>
</dbReference>
<dbReference type="PANTHER" id="PTHR45737">
    <property type="entry name" value="VON WILLEBRAND FACTOR A DOMAIN-CONTAINING PROTEIN 5A"/>
    <property type="match status" value="1"/>
</dbReference>
<dbReference type="PROSITE" id="PS52016">
    <property type="entry name" value="TONB_DEPENDENT_REC_3"/>
    <property type="match status" value="1"/>
</dbReference>
<dbReference type="Gene3D" id="3.40.50.410">
    <property type="entry name" value="von Willebrand factor, type A domain"/>
    <property type="match status" value="1"/>
</dbReference>
<dbReference type="Gene3D" id="2.60.120.380">
    <property type="match status" value="1"/>
</dbReference>
<dbReference type="InterPro" id="IPR012910">
    <property type="entry name" value="Plug_dom"/>
</dbReference>
<dbReference type="SUPFAM" id="SSF53300">
    <property type="entry name" value="vWA-like"/>
    <property type="match status" value="1"/>
</dbReference>
<sequence length="1122" mass="127049">MKQYLYLFFFLLCTSLFAQNIPSVTVKDAKDLKLTDLKVSVAIIGNLAVTTYDMKFYNGLNRTLEGELVFPLGEGQTVSGFAMDVNGKLRDAVIVEKELARVAFESTVRQRIDPGLLEKTAGNNYKARVYPILPKNYKHIVIKFEQELKTFNSKQTYELPLGISEKLDTFSVDIRVFNEQQPIVSKSPYKDFFFQKKDDAYLATVSKKAYKPKKPIVIQIPNSLDQETVSTYNGYFHYYKVLAPTSRLKSKPKKITILWDASYSMRHRNVANELKVLQGYLEYLQDVKVTFIAFNNAVKTEQLFTIKNGNIDLLRQRINSVQYDGGTKLNLFHDLKIKADEVLLFSDGLGNLGEFSMAAKMPVYSINSLVSANHQQLINTATQSGGSYINLTRFDTVEATRLLKEETYQFLGVNHTDAVREIYPKQRMNVYQDFAITGQFTQETTLELLFGYGGNVTEKIPVTIKTSRGTREVKRLWAKQKLNYLNSDKEKNKQQIISLAKQYDLITDYTSMLILDRIEDYVRYRIEPPQELMAEYKRRLETAQNDRALQKQAVLDKKQYLLKDYENVLSWYGKDYKPKKPVKKIATIRRPGTNTGSVSGTITDSEGMPLPGATVIIKGTTTGRTTDFDGNYSIDANNGQTLVVSYVGFKSKEIRVSSDMANVQLEQGEALEAVTVVAYDGAVNNARVASAVSTITSEDVEQAPLNQVLQGTAAGVSVSTGSGQPGQSDTITIRGRASLNGNIEPLYVIDGVPVDQESFRKLTEEDIQEVSVLKNTAATAIYGNRGAGGIIVITTKNGVTENKEAIAAFNEEVSEKITMKPWNSDMPYIEVLQKEVSVPMAYQKYLEIRETYNNAPTFYLDVADFFHDKKATDIAITVLTNLMEVELHNHELLKAMAYKSEYFQRYDMAVIAYKKVLELRPEEPQSYRDLALAYELAGKFQESYDLLYKLYDGQLLEKDSIGRYRGIEQIAFVELTRLVSKYNTTLEITEEERSLFKPIPVDVRIVIDWNHNDTDIDLWVFDPKGEKASYANKKTKIGGRMSKDLTRGYGPEEFMLKNAINGEYKVMVNHYSDNVQKISGPAILKVTLYTNYGTEQEKKEVAIVRLEEKGGELEVGSLFFEK</sequence>
<feature type="domain" description="VIT" evidence="3">
    <location>
        <begin position="18"/>
        <end position="146"/>
    </location>
</feature>
<name>A0ABR7QDP6_9FLAO</name>
<dbReference type="Gene3D" id="2.60.40.1120">
    <property type="entry name" value="Carboxypeptidase-like, regulatory domain"/>
    <property type="match status" value="1"/>
</dbReference>
<dbReference type="RefSeq" id="WP_187563730.1">
    <property type="nucleotide sequence ID" value="NZ_JACGWS010000013.1"/>
</dbReference>
<evidence type="ECO:0000256" key="2">
    <source>
        <dbReference type="SAM" id="SignalP"/>
    </source>
</evidence>
<keyword evidence="1" id="KW-0812">Transmembrane</keyword>
<organism evidence="4 5">
    <name type="scientific">Kordia aestuariivivens</name>
    <dbReference type="NCBI Taxonomy" id="2759037"/>
    <lineage>
        <taxon>Bacteria</taxon>
        <taxon>Pseudomonadati</taxon>
        <taxon>Bacteroidota</taxon>
        <taxon>Flavobacteriia</taxon>
        <taxon>Flavobacteriales</taxon>
        <taxon>Flavobacteriaceae</taxon>
        <taxon>Kordia</taxon>
    </lineage>
</organism>
<evidence type="ECO:0000313" key="4">
    <source>
        <dbReference type="EMBL" id="MBC8756687.1"/>
    </source>
</evidence>
<dbReference type="InterPro" id="IPR008969">
    <property type="entry name" value="CarboxyPept-like_regulatory"/>
</dbReference>
<dbReference type="Pfam" id="PF09906">
    <property type="entry name" value="DUF2135"/>
    <property type="match status" value="1"/>
</dbReference>
<evidence type="ECO:0000256" key="1">
    <source>
        <dbReference type="PROSITE-ProRule" id="PRU01360"/>
    </source>
</evidence>
<reference evidence="4 5" key="1">
    <citation type="submission" date="2020-07" db="EMBL/GenBank/DDBJ databases">
        <title>Description of Kordia aestuariivivens sp. nov., isolated from a tidal flat.</title>
        <authorList>
            <person name="Park S."/>
            <person name="Yoon J.-H."/>
        </authorList>
    </citation>
    <scope>NUCLEOTIDE SEQUENCE [LARGE SCALE GENOMIC DNA]</scope>
    <source>
        <strain evidence="4 5">YSTF-M3</strain>
    </source>
</reference>
<dbReference type="InterPro" id="IPR039426">
    <property type="entry name" value="TonB-dep_rcpt-like"/>
</dbReference>
<dbReference type="SUPFAM" id="SSF56935">
    <property type="entry name" value="Porins"/>
    <property type="match status" value="1"/>
</dbReference>
<proteinExistence type="inferred from homology"/>
<dbReference type="EMBL" id="JACGWS010000013">
    <property type="protein sequence ID" value="MBC8756687.1"/>
    <property type="molecule type" value="Genomic_DNA"/>
</dbReference>
<dbReference type="Gene3D" id="2.170.130.10">
    <property type="entry name" value="TonB-dependent receptor, plug domain"/>
    <property type="match status" value="1"/>
</dbReference>
<dbReference type="Proteomes" id="UP000619238">
    <property type="component" value="Unassembled WGS sequence"/>
</dbReference>
<keyword evidence="1" id="KW-0998">Cell outer membrane</keyword>
<accession>A0ABR7QDP6</accession>
<gene>
    <name evidence="4" type="ORF">H2O64_18585</name>
</gene>
<feature type="chain" id="PRO_5046619017" evidence="2">
    <location>
        <begin position="19"/>
        <end position="1122"/>
    </location>
</feature>
<evidence type="ECO:0000313" key="5">
    <source>
        <dbReference type="Proteomes" id="UP000619238"/>
    </source>
</evidence>
<dbReference type="InterPro" id="IPR011990">
    <property type="entry name" value="TPR-like_helical_dom_sf"/>
</dbReference>
<dbReference type="SUPFAM" id="SSF49464">
    <property type="entry name" value="Carboxypeptidase regulatory domain-like"/>
    <property type="match status" value="1"/>
</dbReference>
<dbReference type="InterPro" id="IPR036465">
    <property type="entry name" value="vWFA_dom_sf"/>
</dbReference>
<dbReference type="InterPro" id="IPR019220">
    <property type="entry name" value="DUF2135"/>
</dbReference>
<dbReference type="Pfam" id="PF07715">
    <property type="entry name" value="Plug"/>
    <property type="match status" value="1"/>
</dbReference>
<comment type="subcellular location">
    <subcellularLocation>
        <location evidence="1">Cell outer membrane</location>
        <topology evidence="1">Multi-pass membrane protein</topology>
    </subcellularLocation>
</comment>
<protein>
    <submittedName>
        <fullName evidence="4">Carboxypeptidase-like regulatory domain-containing protein</fullName>
    </submittedName>
</protein>
<dbReference type="PROSITE" id="PS51468">
    <property type="entry name" value="VIT"/>
    <property type="match status" value="1"/>
</dbReference>
<keyword evidence="2" id="KW-0732">Signal</keyword>
<dbReference type="PANTHER" id="PTHR45737:SF6">
    <property type="entry name" value="VON WILLEBRAND FACTOR A DOMAIN-CONTAINING PROTEIN 5A"/>
    <property type="match status" value="1"/>
</dbReference>
<evidence type="ECO:0000259" key="3">
    <source>
        <dbReference type="PROSITE" id="PS51468"/>
    </source>
</evidence>
<dbReference type="Gene3D" id="1.25.40.10">
    <property type="entry name" value="Tetratricopeptide repeat domain"/>
    <property type="match status" value="1"/>
</dbReference>
<feature type="signal peptide" evidence="2">
    <location>
        <begin position="1"/>
        <end position="18"/>
    </location>
</feature>
<keyword evidence="1" id="KW-1134">Transmembrane beta strand</keyword>
<keyword evidence="1" id="KW-0472">Membrane</keyword>
<keyword evidence="1" id="KW-0813">Transport</keyword>
<dbReference type="InterPro" id="IPR037066">
    <property type="entry name" value="Plug_dom_sf"/>
</dbReference>
<dbReference type="InterPro" id="IPR013694">
    <property type="entry name" value="VIT"/>
</dbReference>
<dbReference type="Pfam" id="PF08487">
    <property type="entry name" value="VIT"/>
    <property type="match status" value="1"/>
</dbReference>